<dbReference type="Gene3D" id="3.40.50.200">
    <property type="entry name" value="Peptidase S8/S53 domain"/>
    <property type="match status" value="1"/>
</dbReference>
<dbReference type="InterPro" id="IPR015500">
    <property type="entry name" value="Peptidase_S8_subtilisin-rel"/>
</dbReference>
<dbReference type="RefSeq" id="WP_263712818.1">
    <property type="nucleotide sequence ID" value="NZ_JAOWKX010000006.1"/>
</dbReference>
<dbReference type="PROSITE" id="PS51892">
    <property type="entry name" value="SUBTILASE"/>
    <property type="match status" value="1"/>
</dbReference>
<dbReference type="PANTHER" id="PTHR43806:SF11">
    <property type="entry name" value="CEREVISIN-RELATED"/>
    <property type="match status" value="1"/>
</dbReference>
<dbReference type="Gene3D" id="2.60.40.10">
    <property type="entry name" value="Immunoglobulins"/>
    <property type="match status" value="1"/>
</dbReference>
<dbReference type="PROSITE" id="PS00138">
    <property type="entry name" value="SUBTILASE_SER"/>
    <property type="match status" value="1"/>
</dbReference>
<evidence type="ECO:0000256" key="4">
    <source>
        <dbReference type="ARBA" id="ARBA00022825"/>
    </source>
</evidence>
<evidence type="ECO:0000313" key="8">
    <source>
        <dbReference type="EMBL" id="MCV2885531.1"/>
    </source>
</evidence>
<comment type="similarity">
    <text evidence="1 5">Belongs to the peptidase S8 family.</text>
</comment>
<feature type="chain" id="PRO_5045799602" evidence="6">
    <location>
        <begin position="34"/>
        <end position="631"/>
    </location>
</feature>
<keyword evidence="4" id="KW-0720">Serine protease</keyword>
<evidence type="ECO:0000256" key="3">
    <source>
        <dbReference type="ARBA" id="ARBA00022801"/>
    </source>
</evidence>
<keyword evidence="9" id="KW-1185">Reference proteome</keyword>
<feature type="domain" description="Peptidase S8/S53" evidence="7">
    <location>
        <begin position="258"/>
        <end position="518"/>
    </location>
</feature>
<evidence type="ECO:0000313" key="9">
    <source>
        <dbReference type="Proteomes" id="UP001652504"/>
    </source>
</evidence>
<dbReference type="PRINTS" id="PR00723">
    <property type="entry name" value="SUBTILISIN"/>
</dbReference>
<name>A0ABT3AA27_9ALTE</name>
<dbReference type="CDD" id="cd04843">
    <property type="entry name" value="Peptidases_S8_11"/>
    <property type="match status" value="1"/>
</dbReference>
<dbReference type="EMBL" id="JAOWKX010000006">
    <property type="protein sequence ID" value="MCV2885531.1"/>
    <property type="molecule type" value="Genomic_DNA"/>
</dbReference>
<dbReference type="Proteomes" id="UP001652504">
    <property type="component" value="Unassembled WGS sequence"/>
</dbReference>
<evidence type="ECO:0000256" key="2">
    <source>
        <dbReference type="ARBA" id="ARBA00022670"/>
    </source>
</evidence>
<comment type="caution">
    <text evidence="5">Lacks conserved residue(s) required for the propagation of feature annotation.</text>
</comment>
<protein>
    <submittedName>
        <fullName evidence="8">S8 family serine peptidase</fullName>
    </submittedName>
</protein>
<dbReference type="InterPro" id="IPR023828">
    <property type="entry name" value="Peptidase_S8_Ser-AS"/>
</dbReference>
<reference evidence="8 9" key="1">
    <citation type="submission" date="2022-10" db="EMBL/GenBank/DDBJ databases">
        <title>Aestuariibacter sp. AA17 isolated from Montipora capitata coral fragment.</title>
        <authorList>
            <person name="Emsley S.A."/>
            <person name="Pfannmuller K.M."/>
            <person name="Loughran R.M."/>
            <person name="Shlafstein M."/>
            <person name="Papke E."/>
            <person name="Saw J.H."/>
            <person name="Ushijima B."/>
            <person name="Videau P."/>
        </authorList>
    </citation>
    <scope>NUCLEOTIDE SEQUENCE [LARGE SCALE GENOMIC DNA]</scope>
    <source>
        <strain evidence="8 9">AA17</strain>
    </source>
</reference>
<comment type="caution">
    <text evidence="8">The sequence shown here is derived from an EMBL/GenBank/DDBJ whole genome shotgun (WGS) entry which is preliminary data.</text>
</comment>
<dbReference type="InterPro" id="IPR036852">
    <property type="entry name" value="Peptidase_S8/S53_dom_sf"/>
</dbReference>
<organism evidence="8 9">
    <name type="scientific">Fluctibacter corallii</name>
    <dbReference type="NCBI Taxonomy" id="2984329"/>
    <lineage>
        <taxon>Bacteria</taxon>
        <taxon>Pseudomonadati</taxon>
        <taxon>Pseudomonadota</taxon>
        <taxon>Gammaproteobacteria</taxon>
        <taxon>Alteromonadales</taxon>
        <taxon>Alteromonadaceae</taxon>
        <taxon>Fluctibacter</taxon>
    </lineage>
</organism>
<sequence>MKNALVRKRSALFGTLFSTCLGLATSVTFNVTAQEIESDTLEPLSPRIVNQQDTNYPVLPLEDIDGIVIKFIEGSGVRIKHNGRLVPNQSKKLKNALPTAMGSWDVAQTYLDQLELDFKLNKLRKLSPLFSLDEGLIEDLKIKGQKKKGRELADLNLYFHVDVPKHMTQTQLADLLQSLNKNPLVEVAYANPKPEPASLPIDYDCPILTGCEDPPGGGGGGGTTTPTPDYQGRQGYLLPASQGGIDAMFSWTQSGGTGSGIKVVDIESGFNFNHEDIKPAFYFDGTNGADRDHGTAVVGVVGAKRDNQGVTGISYNAQVGAQAPGGSFSSRILDAGNTVGNGGVVIIEAHQQSGIHTVCSCNEPQCGFVAMENWQANFDAIATIVANGVTVIEAGGNGSVSLDDPHFAGRFNRNVRDSGAILVGASTSTTRTPMCWSNTGSRIDMHGWGENVTTTGYGDLFDEGTNRLYTSRFAGTSSASPIVAGAAINVQGYARSALSRTIEPHTMRELLVSTGTPQTGNGGNIGPLPDIRGAIEELNDQLLPPTLSVDSFACYGQNTLTWNGVPGATSYKVYVSTYSSTPPSGPTYTVTNTYKYVNVSQTSYAWVKACNGSECSDYSNRVSVRRLSACF</sequence>
<evidence type="ECO:0000256" key="5">
    <source>
        <dbReference type="PROSITE-ProRule" id="PRU01240"/>
    </source>
</evidence>
<dbReference type="PANTHER" id="PTHR43806">
    <property type="entry name" value="PEPTIDASE S8"/>
    <property type="match status" value="1"/>
</dbReference>
<dbReference type="InterPro" id="IPR000209">
    <property type="entry name" value="Peptidase_S8/S53_dom"/>
</dbReference>
<feature type="signal peptide" evidence="6">
    <location>
        <begin position="1"/>
        <end position="33"/>
    </location>
</feature>
<dbReference type="InterPro" id="IPR050131">
    <property type="entry name" value="Peptidase_S8_subtilisin-like"/>
</dbReference>
<keyword evidence="2" id="KW-0645">Protease</keyword>
<proteinExistence type="inferred from homology"/>
<evidence type="ECO:0000256" key="6">
    <source>
        <dbReference type="SAM" id="SignalP"/>
    </source>
</evidence>
<dbReference type="InterPro" id="IPR034073">
    <property type="entry name" value="Subtilisin_DY-like_dom"/>
</dbReference>
<evidence type="ECO:0000259" key="7">
    <source>
        <dbReference type="Pfam" id="PF00082"/>
    </source>
</evidence>
<dbReference type="Pfam" id="PF00082">
    <property type="entry name" value="Peptidase_S8"/>
    <property type="match status" value="1"/>
</dbReference>
<keyword evidence="3" id="KW-0378">Hydrolase</keyword>
<keyword evidence="6" id="KW-0732">Signal</keyword>
<evidence type="ECO:0000256" key="1">
    <source>
        <dbReference type="ARBA" id="ARBA00011073"/>
    </source>
</evidence>
<accession>A0ABT3AA27</accession>
<gene>
    <name evidence="8" type="ORF">OE749_12575</name>
</gene>
<dbReference type="InterPro" id="IPR013783">
    <property type="entry name" value="Ig-like_fold"/>
</dbReference>
<dbReference type="SUPFAM" id="SSF52743">
    <property type="entry name" value="Subtilisin-like"/>
    <property type="match status" value="1"/>
</dbReference>